<protein>
    <submittedName>
        <fullName evidence="1">Uncharacterized protein</fullName>
    </submittedName>
</protein>
<name>A0A0E9S162_ANGAN</name>
<reference evidence="1" key="1">
    <citation type="submission" date="2014-11" db="EMBL/GenBank/DDBJ databases">
        <authorList>
            <person name="Amaro Gonzalez C."/>
        </authorList>
    </citation>
    <scope>NUCLEOTIDE SEQUENCE</scope>
</reference>
<accession>A0A0E9S162</accession>
<sequence>MSQPSPLLGVALARGCRGSCSTLFE</sequence>
<dbReference type="AlphaFoldDB" id="A0A0E9S162"/>
<organism evidence="1">
    <name type="scientific">Anguilla anguilla</name>
    <name type="common">European freshwater eel</name>
    <name type="synonym">Muraena anguilla</name>
    <dbReference type="NCBI Taxonomy" id="7936"/>
    <lineage>
        <taxon>Eukaryota</taxon>
        <taxon>Metazoa</taxon>
        <taxon>Chordata</taxon>
        <taxon>Craniata</taxon>
        <taxon>Vertebrata</taxon>
        <taxon>Euteleostomi</taxon>
        <taxon>Actinopterygii</taxon>
        <taxon>Neopterygii</taxon>
        <taxon>Teleostei</taxon>
        <taxon>Anguilliformes</taxon>
        <taxon>Anguillidae</taxon>
        <taxon>Anguilla</taxon>
    </lineage>
</organism>
<proteinExistence type="predicted"/>
<dbReference type="EMBL" id="GBXM01073546">
    <property type="protein sequence ID" value="JAH35031.1"/>
    <property type="molecule type" value="Transcribed_RNA"/>
</dbReference>
<reference evidence="1" key="2">
    <citation type="journal article" date="2015" name="Fish Shellfish Immunol.">
        <title>Early steps in the European eel (Anguilla anguilla)-Vibrio vulnificus interaction in the gills: Role of the RtxA13 toxin.</title>
        <authorList>
            <person name="Callol A."/>
            <person name="Pajuelo D."/>
            <person name="Ebbesson L."/>
            <person name="Teles M."/>
            <person name="MacKenzie S."/>
            <person name="Amaro C."/>
        </authorList>
    </citation>
    <scope>NUCLEOTIDE SEQUENCE</scope>
</reference>
<evidence type="ECO:0000313" key="1">
    <source>
        <dbReference type="EMBL" id="JAH35031.1"/>
    </source>
</evidence>